<feature type="transmembrane region" description="Helical" evidence="7">
    <location>
        <begin position="51"/>
        <end position="69"/>
    </location>
</feature>
<dbReference type="EMBL" id="JADOXO010000005">
    <property type="protein sequence ID" value="KAF9821197.1"/>
    <property type="molecule type" value="Genomic_DNA"/>
</dbReference>
<feature type="transmembrane region" description="Helical" evidence="7">
    <location>
        <begin position="256"/>
        <end position="275"/>
    </location>
</feature>
<keyword evidence="4 7" id="KW-1133">Transmembrane helix</keyword>
<keyword evidence="5" id="KW-0406">Ion transport</keyword>
<feature type="transmembrane region" description="Helical" evidence="7">
    <location>
        <begin position="152"/>
        <end position="173"/>
    </location>
</feature>
<proteinExistence type="predicted"/>
<evidence type="ECO:0000313" key="9">
    <source>
        <dbReference type="EMBL" id="KAF9821197.1"/>
    </source>
</evidence>
<accession>A0A8H7U6R3</accession>
<evidence type="ECO:0000256" key="4">
    <source>
        <dbReference type="ARBA" id="ARBA00022989"/>
    </source>
</evidence>
<evidence type="ECO:0000259" key="8">
    <source>
        <dbReference type="Pfam" id="PF00999"/>
    </source>
</evidence>
<evidence type="ECO:0000313" key="10">
    <source>
        <dbReference type="Proteomes" id="UP000639403"/>
    </source>
</evidence>
<dbReference type="PANTHER" id="PTHR32468:SF0">
    <property type="entry name" value="K(+)_H(+) ANTIPORTER 1"/>
    <property type="match status" value="1"/>
</dbReference>
<protein>
    <recommendedName>
        <fullName evidence="8">Cation/H+ exchanger transmembrane domain-containing protein</fullName>
    </recommendedName>
</protein>
<keyword evidence="6 7" id="KW-0472">Membrane</keyword>
<dbReference type="Proteomes" id="UP000639403">
    <property type="component" value="Unassembled WGS sequence"/>
</dbReference>
<evidence type="ECO:0000256" key="1">
    <source>
        <dbReference type="ARBA" id="ARBA00004141"/>
    </source>
</evidence>
<dbReference type="GO" id="GO:0016020">
    <property type="term" value="C:membrane"/>
    <property type="evidence" value="ECO:0007669"/>
    <property type="project" value="UniProtKB-SubCell"/>
</dbReference>
<dbReference type="Pfam" id="PF00999">
    <property type="entry name" value="Na_H_Exchanger"/>
    <property type="match status" value="1"/>
</dbReference>
<evidence type="ECO:0000256" key="6">
    <source>
        <dbReference type="ARBA" id="ARBA00023136"/>
    </source>
</evidence>
<gene>
    <name evidence="9" type="ORF">IEO21_00805</name>
</gene>
<dbReference type="AlphaFoldDB" id="A0A8H7U6R3"/>
<feature type="transmembrane region" description="Helical" evidence="7">
    <location>
        <begin position="215"/>
        <end position="235"/>
    </location>
</feature>
<reference evidence="9" key="1">
    <citation type="submission" date="2020-11" db="EMBL/GenBank/DDBJ databases">
        <authorList>
            <person name="Koelle M."/>
            <person name="Horta M.A.C."/>
            <person name="Nowrousian M."/>
            <person name="Ohm R.A."/>
            <person name="Benz P."/>
            <person name="Pilgard A."/>
        </authorList>
    </citation>
    <scope>NUCLEOTIDE SEQUENCE</scope>
    <source>
        <strain evidence="9">FPRL280</strain>
    </source>
</reference>
<evidence type="ECO:0000256" key="5">
    <source>
        <dbReference type="ARBA" id="ARBA00023065"/>
    </source>
</evidence>
<organism evidence="9 10">
    <name type="scientific">Rhodonia placenta</name>
    <dbReference type="NCBI Taxonomy" id="104341"/>
    <lineage>
        <taxon>Eukaryota</taxon>
        <taxon>Fungi</taxon>
        <taxon>Dikarya</taxon>
        <taxon>Basidiomycota</taxon>
        <taxon>Agaricomycotina</taxon>
        <taxon>Agaricomycetes</taxon>
        <taxon>Polyporales</taxon>
        <taxon>Adustoporiaceae</taxon>
        <taxon>Rhodonia</taxon>
    </lineage>
</organism>
<sequence>MSKQPSIFNGLNPSTYNASDPFPLWVIQVVVIIGMTQLLALILGRIRQPRVISEVIGGVLLGPSVMGRIPGFSNTVFPNNASIAILTLTADIGLILFLFLVGLEIDVRVMRRNARASIAISLAGLIVPLGLGAALAVPIYHNFIDQSVNFGYFILFVAVAVGITAFPVLCRILTELKLVDTTVGVVVLAAGVGNDIIGWVLLALTVALVNSSKGITALWILLAAVAYILFLTIPVRWGYRWLARRTGSLETGQPSLLMMTVTVVIIFISAFYTDIIGIHPIFGGFLAGLIIPHDNGYAIALVEKVEDLVSVLLLPLYFALSGLRTNLGLLNNGITWGYTILICVVSFFSKFLGCSISARLTGFSLRESGAIGSLMACKGLVELIALNIGLQAGILNTRVFSMFVLHALVTTFVTTPLVLMFYPERFHVRVYNPANTGMKKAHHESGHHDVAPDGLKTRFTVALDRVEQLPAAMTLAHLLHSPEPTAPCESPKLADNETSLTVYRGGQVSVNALRLIPLSDRTSAVFKSHETESLIRSDTILNVFGTFGHLNRIAVSSALSVLSPEDYSAHIINYARETASQMIVLPWTIAPSSNGAASDNVEVITSASPASTDSSLDGLFQMSSNVIRKLFIESPIDVALFVDRTSLQPVGGRQHVFLPFFGGADDRLALTFVAQLCMRPGVTATVLRVKLSAMAKLTPYSTAEDSPKGADIDSAIPTLAYTPYPDTVYAADSTQTRLESDTADDLLWGQYVSSTEEAGAAARMSLKELYAERPLHEVLQAAREVAQADVQLLVVAGRSRRTSQGLQNAEVRELCTERGVSFNIELSKTMGDAAAAFVVDNVRGNLLVMQRAQRHP</sequence>
<evidence type="ECO:0000256" key="2">
    <source>
        <dbReference type="ARBA" id="ARBA00022448"/>
    </source>
</evidence>
<feature type="transmembrane region" description="Helical" evidence="7">
    <location>
        <begin position="185"/>
        <end position="209"/>
    </location>
</feature>
<feature type="transmembrane region" description="Helical" evidence="7">
    <location>
        <begin position="117"/>
        <end position="140"/>
    </location>
</feature>
<dbReference type="InterPro" id="IPR038770">
    <property type="entry name" value="Na+/solute_symporter_sf"/>
</dbReference>
<name>A0A8H7U6R3_9APHY</name>
<feature type="transmembrane region" description="Helical" evidence="7">
    <location>
        <begin position="400"/>
        <end position="422"/>
    </location>
</feature>
<feature type="domain" description="Cation/H+ exchanger transmembrane" evidence="8">
    <location>
        <begin position="38"/>
        <end position="417"/>
    </location>
</feature>
<reference evidence="9" key="2">
    <citation type="journal article" name="Front. Microbiol.">
        <title>Degradative Capacity of Two Strains of Rhodonia placenta: From Phenotype to Genotype.</title>
        <authorList>
            <person name="Kolle M."/>
            <person name="Horta M.A.C."/>
            <person name="Nowrousian M."/>
            <person name="Ohm R.A."/>
            <person name="Benz J.P."/>
            <person name="Pilgard A."/>
        </authorList>
    </citation>
    <scope>NUCLEOTIDE SEQUENCE</scope>
    <source>
        <strain evidence="9">FPRL280</strain>
    </source>
</reference>
<dbReference type="InterPro" id="IPR006153">
    <property type="entry name" value="Cation/H_exchanger_TM"/>
</dbReference>
<feature type="transmembrane region" description="Helical" evidence="7">
    <location>
        <begin position="22"/>
        <end position="44"/>
    </location>
</feature>
<evidence type="ECO:0000256" key="7">
    <source>
        <dbReference type="SAM" id="Phobius"/>
    </source>
</evidence>
<feature type="transmembrane region" description="Helical" evidence="7">
    <location>
        <begin position="370"/>
        <end position="394"/>
    </location>
</feature>
<keyword evidence="2" id="KW-0813">Transport</keyword>
<evidence type="ECO:0000256" key="3">
    <source>
        <dbReference type="ARBA" id="ARBA00022692"/>
    </source>
</evidence>
<dbReference type="Gene3D" id="1.20.1530.20">
    <property type="match status" value="1"/>
</dbReference>
<feature type="transmembrane region" description="Helical" evidence="7">
    <location>
        <begin position="81"/>
        <end position="105"/>
    </location>
</feature>
<dbReference type="GO" id="GO:1902600">
    <property type="term" value="P:proton transmembrane transport"/>
    <property type="evidence" value="ECO:0007669"/>
    <property type="project" value="InterPro"/>
</dbReference>
<dbReference type="GO" id="GO:0015297">
    <property type="term" value="F:antiporter activity"/>
    <property type="evidence" value="ECO:0007669"/>
    <property type="project" value="InterPro"/>
</dbReference>
<keyword evidence="3 7" id="KW-0812">Transmembrane</keyword>
<dbReference type="PANTHER" id="PTHR32468">
    <property type="entry name" value="CATION/H + ANTIPORTER"/>
    <property type="match status" value="1"/>
</dbReference>
<comment type="caution">
    <text evidence="9">The sequence shown here is derived from an EMBL/GenBank/DDBJ whole genome shotgun (WGS) entry which is preliminary data.</text>
</comment>
<feature type="transmembrane region" description="Helical" evidence="7">
    <location>
        <begin position="336"/>
        <end position="358"/>
    </location>
</feature>
<comment type="subcellular location">
    <subcellularLocation>
        <location evidence="1">Membrane</location>
        <topology evidence="1">Multi-pass membrane protein</topology>
    </subcellularLocation>
</comment>
<dbReference type="InterPro" id="IPR050794">
    <property type="entry name" value="CPA2_transporter"/>
</dbReference>